<feature type="domain" description="Glucose-methanol-choline oxidoreductase C-terminal" evidence="6">
    <location>
        <begin position="392"/>
        <end position="505"/>
    </location>
</feature>
<dbReference type="InterPro" id="IPR000172">
    <property type="entry name" value="GMC_OxRdtase_N"/>
</dbReference>
<dbReference type="Proteomes" id="UP000249185">
    <property type="component" value="Unassembled WGS sequence"/>
</dbReference>
<dbReference type="InterPro" id="IPR007867">
    <property type="entry name" value="GMC_OxRtase_C"/>
</dbReference>
<evidence type="ECO:0000313" key="7">
    <source>
        <dbReference type="EMBL" id="PZQ45981.1"/>
    </source>
</evidence>
<evidence type="ECO:0000259" key="5">
    <source>
        <dbReference type="Pfam" id="PF00732"/>
    </source>
</evidence>
<evidence type="ECO:0000256" key="2">
    <source>
        <dbReference type="ARBA" id="ARBA00022630"/>
    </source>
</evidence>
<accession>A0A2W5MXH7</accession>
<dbReference type="PANTHER" id="PTHR46056">
    <property type="entry name" value="LONG-CHAIN-ALCOHOL OXIDASE"/>
    <property type="match status" value="1"/>
</dbReference>
<dbReference type="Gene3D" id="3.50.50.60">
    <property type="entry name" value="FAD/NAD(P)-binding domain"/>
    <property type="match status" value="2"/>
</dbReference>
<protein>
    <submittedName>
        <fullName evidence="7">2-keto-gluconate dehydrogenase</fullName>
    </submittedName>
</protein>
<dbReference type="PANTHER" id="PTHR46056:SF12">
    <property type="entry name" value="LONG-CHAIN-ALCOHOL OXIDASE"/>
    <property type="match status" value="1"/>
</dbReference>
<organism evidence="7 8">
    <name type="scientific">Rhodovulum sulfidophilum</name>
    <name type="common">Rhodobacter sulfidophilus</name>
    <dbReference type="NCBI Taxonomy" id="35806"/>
    <lineage>
        <taxon>Bacteria</taxon>
        <taxon>Pseudomonadati</taxon>
        <taxon>Pseudomonadota</taxon>
        <taxon>Alphaproteobacteria</taxon>
        <taxon>Rhodobacterales</taxon>
        <taxon>Paracoccaceae</taxon>
        <taxon>Rhodovulum</taxon>
    </lineage>
</organism>
<keyword evidence="2" id="KW-0285">Flavoprotein</keyword>
<evidence type="ECO:0000256" key="3">
    <source>
        <dbReference type="ARBA" id="ARBA00022827"/>
    </source>
</evidence>
<sequence>MANYDLNDDQVVVIVGSGAGGGTLAARICAAGIPVVMLEAGAPTTPEEYIQDEHAAAAQLSWSDERLATGSWNIATESPTAPTWICKVLGGTTVHWTGMALRFKPYEFAPLSTYGAIAGSDLIDWPVSWDELDPYYVEAEKRMGVSGLHGLPSHPLNNHSRVFWHGARRAGFKQLSQGHMAINVEPYAGRPGSLQDGFTMQGDRRNAKWSTAVVDIPEAMASGKLDLRTRCRAVEIEHGADNEVTAVVYVDGTGGRKRQKCRYLVLAGNAIETPRLLLASASGRFPNGLGNGSDKLGRYYMRHTTGSVWGTYEKPVRMYRGENMTAMVCDEARHDPARGFANGYYLQVLGISLPAIAKGLKSGWWGREFAEMIERYGSMAGFYAMGEDLPQPGNRVSLHASRVDEFGVPIACIHCDDHPNDIRMREHAYASMRRIHDGAGAVKVVTAAPYPASHNMGTTRMSRDPADGVVDPTGRVHEMRNLYVNDGSVFCSSASANPTLTIVALSLRLGDHLKRVLAN</sequence>
<evidence type="ECO:0000256" key="4">
    <source>
        <dbReference type="ARBA" id="ARBA00023002"/>
    </source>
</evidence>
<dbReference type="SUPFAM" id="SSF51905">
    <property type="entry name" value="FAD/NAD(P)-binding domain"/>
    <property type="match status" value="1"/>
</dbReference>
<evidence type="ECO:0000256" key="1">
    <source>
        <dbReference type="ARBA" id="ARBA00010790"/>
    </source>
</evidence>
<comment type="caution">
    <text evidence="7">The sequence shown here is derived from an EMBL/GenBank/DDBJ whole genome shotgun (WGS) entry which is preliminary data.</text>
</comment>
<keyword evidence="3" id="KW-0274">FAD</keyword>
<dbReference type="EMBL" id="QFPW01000033">
    <property type="protein sequence ID" value="PZQ45981.1"/>
    <property type="molecule type" value="Genomic_DNA"/>
</dbReference>
<dbReference type="InterPro" id="IPR036188">
    <property type="entry name" value="FAD/NAD-bd_sf"/>
</dbReference>
<gene>
    <name evidence="7" type="ORF">DI556_21475</name>
</gene>
<feature type="domain" description="Glucose-methanol-choline oxidoreductase N-terminal" evidence="5">
    <location>
        <begin position="127"/>
        <end position="290"/>
    </location>
</feature>
<proteinExistence type="inferred from homology"/>
<reference evidence="7 8" key="1">
    <citation type="submission" date="2017-08" db="EMBL/GenBank/DDBJ databases">
        <title>Infants hospitalized years apart are colonized by the same room-sourced microbial strains.</title>
        <authorList>
            <person name="Brooks B."/>
            <person name="Olm M.R."/>
            <person name="Firek B.A."/>
            <person name="Baker R."/>
            <person name="Thomas B.C."/>
            <person name="Morowitz M.J."/>
            <person name="Banfield J.F."/>
        </authorList>
    </citation>
    <scope>NUCLEOTIDE SEQUENCE [LARGE SCALE GENOMIC DNA]</scope>
    <source>
        <strain evidence="7">S2_005_002_R2_34</strain>
    </source>
</reference>
<evidence type="ECO:0000313" key="8">
    <source>
        <dbReference type="Proteomes" id="UP000249185"/>
    </source>
</evidence>
<dbReference type="Pfam" id="PF05199">
    <property type="entry name" value="GMC_oxred_C"/>
    <property type="match status" value="1"/>
</dbReference>
<comment type="similarity">
    <text evidence="1">Belongs to the GMC oxidoreductase family.</text>
</comment>
<keyword evidence="4" id="KW-0560">Oxidoreductase</keyword>
<dbReference type="AlphaFoldDB" id="A0A2W5MXH7"/>
<dbReference type="GO" id="GO:0016614">
    <property type="term" value="F:oxidoreductase activity, acting on CH-OH group of donors"/>
    <property type="evidence" value="ECO:0007669"/>
    <property type="project" value="InterPro"/>
</dbReference>
<dbReference type="GO" id="GO:0050660">
    <property type="term" value="F:flavin adenine dinucleotide binding"/>
    <property type="evidence" value="ECO:0007669"/>
    <property type="project" value="InterPro"/>
</dbReference>
<dbReference type="SUPFAM" id="SSF54373">
    <property type="entry name" value="FAD-linked reductases, C-terminal domain"/>
    <property type="match status" value="1"/>
</dbReference>
<evidence type="ECO:0000259" key="6">
    <source>
        <dbReference type="Pfam" id="PF05199"/>
    </source>
</evidence>
<dbReference type="Pfam" id="PF00732">
    <property type="entry name" value="GMC_oxred_N"/>
    <property type="match status" value="1"/>
</dbReference>
<name>A0A2W5MXH7_RHOSU</name>